<dbReference type="InterPro" id="IPR023168">
    <property type="entry name" value="GatB_Yqey_C_2"/>
</dbReference>
<dbReference type="Pfam" id="PF09424">
    <property type="entry name" value="YqeY"/>
    <property type="match status" value="1"/>
</dbReference>
<dbReference type="PANTHER" id="PTHR28055:SF1">
    <property type="entry name" value="ALTERED INHERITANCE OF MITOCHONDRIA PROTEIN 41, MITOCHONDRIAL"/>
    <property type="match status" value="1"/>
</dbReference>
<dbReference type="InterPro" id="IPR019004">
    <property type="entry name" value="YqeY/Aim41"/>
</dbReference>
<evidence type="ECO:0000313" key="2">
    <source>
        <dbReference type="Proteomes" id="UP000230093"/>
    </source>
</evidence>
<comment type="caution">
    <text evidence="1">The sequence shown here is derived from an EMBL/GenBank/DDBJ whole genome shotgun (WGS) entry which is preliminary data.</text>
</comment>
<sequence>MNLKEKINQDIILNLKAGNKEKLESLRFLMAQIKDKELEMGRKELDDEKIISLIKGLVKKNEESISFYKKANRQELIAKCDLDSKILKGYLPKMLSDEELEKEIKKLIISNPNINQPGPIIGMTIQKLGGKADSKKVSQIVLKHFKK</sequence>
<dbReference type="GO" id="GO:0016884">
    <property type="term" value="F:carbon-nitrogen ligase activity, with glutamine as amido-N-donor"/>
    <property type="evidence" value="ECO:0007669"/>
    <property type="project" value="InterPro"/>
</dbReference>
<organism evidence="1 2">
    <name type="scientific">Candidatus Beckwithbacteria bacterium CG10_big_fil_rev_8_21_14_0_10_34_10</name>
    <dbReference type="NCBI Taxonomy" id="1974495"/>
    <lineage>
        <taxon>Bacteria</taxon>
        <taxon>Candidatus Beckwithiibacteriota</taxon>
    </lineage>
</organism>
<dbReference type="AlphaFoldDB" id="A0A2H0WAG0"/>
<protein>
    <submittedName>
        <fullName evidence="1">Glutamyl-tRNA amidotransferase</fullName>
    </submittedName>
</protein>
<dbReference type="InterPro" id="IPR042184">
    <property type="entry name" value="YqeY/Aim41_N"/>
</dbReference>
<dbReference type="Proteomes" id="UP000230093">
    <property type="component" value="Unassembled WGS sequence"/>
</dbReference>
<accession>A0A2H0WAG0</accession>
<dbReference type="Gene3D" id="1.10.10.410">
    <property type="match status" value="1"/>
</dbReference>
<dbReference type="InterPro" id="IPR003789">
    <property type="entry name" value="Asn/Gln_tRNA_amidoTrase-B-like"/>
</dbReference>
<dbReference type="Gene3D" id="1.10.1510.10">
    <property type="entry name" value="Uncharacterised protein YqeY/AIM41 PF09424, N-terminal domain"/>
    <property type="match status" value="1"/>
</dbReference>
<dbReference type="EMBL" id="PEZT01000001">
    <property type="protein sequence ID" value="PIS09643.1"/>
    <property type="molecule type" value="Genomic_DNA"/>
</dbReference>
<keyword evidence="1" id="KW-0808">Transferase</keyword>
<reference evidence="2" key="1">
    <citation type="submission" date="2017-09" db="EMBL/GenBank/DDBJ databases">
        <title>Depth-based differentiation of microbial function through sediment-hosted aquifers and enrichment of novel symbionts in the deep terrestrial subsurface.</title>
        <authorList>
            <person name="Probst A.J."/>
            <person name="Ladd B."/>
            <person name="Jarett J.K."/>
            <person name="Geller-Mcgrath D.E."/>
            <person name="Sieber C.M.K."/>
            <person name="Emerson J.B."/>
            <person name="Anantharaman K."/>
            <person name="Thomas B.C."/>
            <person name="Malmstrom R."/>
            <person name="Stieglmeier M."/>
            <person name="Klingl A."/>
            <person name="Woyke T."/>
            <person name="Ryan C.M."/>
            <person name="Banfield J.F."/>
        </authorList>
    </citation>
    <scope>NUCLEOTIDE SEQUENCE [LARGE SCALE GENOMIC DNA]</scope>
</reference>
<dbReference type="GO" id="GO:0016740">
    <property type="term" value="F:transferase activity"/>
    <property type="evidence" value="ECO:0007669"/>
    <property type="project" value="UniProtKB-KW"/>
</dbReference>
<gene>
    <name evidence="1" type="ORF">COT75_00385</name>
</gene>
<dbReference type="PANTHER" id="PTHR28055">
    <property type="entry name" value="ALTERED INHERITANCE OF MITOCHONDRIA PROTEIN 41, MITOCHONDRIAL"/>
    <property type="match status" value="1"/>
</dbReference>
<name>A0A2H0WAG0_9BACT</name>
<evidence type="ECO:0000313" key="1">
    <source>
        <dbReference type="EMBL" id="PIS09643.1"/>
    </source>
</evidence>
<dbReference type="SUPFAM" id="SSF89095">
    <property type="entry name" value="GatB/YqeY motif"/>
    <property type="match status" value="1"/>
</dbReference>
<proteinExistence type="predicted"/>